<evidence type="ECO:0008006" key="4">
    <source>
        <dbReference type="Google" id="ProtNLM"/>
    </source>
</evidence>
<evidence type="ECO:0000256" key="1">
    <source>
        <dbReference type="SAM" id="Phobius"/>
    </source>
</evidence>
<feature type="transmembrane region" description="Helical" evidence="1">
    <location>
        <begin position="146"/>
        <end position="165"/>
    </location>
</feature>
<organism evidence="2 3">
    <name type="scientific">Parablautia muri</name>
    <dbReference type="NCBI Taxonomy" id="2320879"/>
    <lineage>
        <taxon>Bacteria</taxon>
        <taxon>Bacillati</taxon>
        <taxon>Bacillota</taxon>
        <taxon>Clostridia</taxon>
        <taxon>Lachnospirales</taxon>
        <taxon>Lachnospiraceae</taxon>
        <taxon>Parablautia</taxon>
    </lineage>
</organism>
<comment type="caution">
    <text evidence="2">The sequence shown here is derived from an EMBL/GenBank/DDBJ whole genome shotgun (WGS) entry which is preliminary data.</text>
</comment>
<feature type="transmembrane region" description="Helical" evidence="1">
    <location>
        <begin position="18"/>
        <end position="40"/>
    </location>
</feature>
<dbReference type="RefSeq" id="WP_160562407.1">
    <property type="nucleotide sequence ID" value="NZ_QZDT01000110.1"/>
</dbReference>
<dbReference type="Pfam" id="PF12730">
    <property type="entry name" value="ABC2_membrane_4"/>
    <property type="match status" value="1"/>
</dbReference>
<feature type="transmembrane region" description="Helical" evidence="1">
    <location>
        <begin position="199"/>
        <end position="215"/>
    </location>
</feature>
<keyword evidence="1" id="KW-0472">Membrane</keyword>
<sequence>MQLLIGLELFKFKKIKRYLIFCVLITIGMCLFTTISLFAIEQDRAANYNDAIKMMNAAIIDCYLIFSGVLITKVIVEEYTKRTALILFTYSVNRRHLMMAKVLLVLGATTCFMIITELISIIYLIVAGPYMRLALSRFNESDFEYWLIQFGWGIIITVSFTLLNISMAFIKKTSQHVFLTSLLSVIIAQILISQDIQKLSLILGILFIILTEISIRRYSGKIE</sequence>
<dbReference type="Proteomes" id="UP001154420">
    <property type="component" value="Unassembled WGS sequence"/>
</dbReference>
<evidence type="ECO:0000313" key="2">
    <source>
        <dbReference type="EMBL" id="NBJ95534.1"/>
    </source>
</evidence>
<dbReference type="OrthoDB" id="9784784at2"/>
<reference evidence="2" key="1">
    <citation type="submission" date="2018-09" db="EMBL/GenBank/DDBJ databases">
        <title>Murine metabolic-syndrome-specific gut microbial biobank.</title>
        <authorList>
            <person name="Liu C."/>
        </authorList>
    </citation>
    <scope>NUCLEOTIDE SEQUENCE</scope>
    <source>
        <strain evidence="2">D42-62</strain>
    </source>
</reference>
<accession>A0A9X5BKR9</accession>
<dbReference type="EMBL" id="QZDT01000110">
    <property type="protein sequence ID" value="NBJ95534.1"/>
    <property type="molecule type" value="Genomic_DNA"/>
</dbReference>
<feature type="transmembrane region" description="Helical" evidence="1">
    <location>
        <begin position="52"/>
        <end position="76"/>
    </location>
</feature>
<protein>
    <recommendedName>
        <fullName evidence="4">ABC transporter permease</fullName>
    </recommendedName>
</protein>
<name>A0A9X5BKR9_9FIRM</name>
<feature type="transmembrane region" description="Helical" evidence="1">
    <location>
        <begin position="102"/>
        <end position="126"/>
    </location>
</feature>
<proteinExistence type="predicted"/>
<gene>
    <name evidence="2" type="ORF">D5281_24225</name>
</gene>
<keyword evidence="1" id="KW-0812">Transmembrane</keyword>
<evidence type="ECO:0000313" key="3">
    <source>
        <dbReference type="Proteomes" id="UP001154420"/>
    </source>
</evidence>
<dbReference type="AlphaFoldDB" id="A0A9X5BKR9"/>
<feature type="transmembrane region" description="Helical" evidence="1">
    <location>
        <begin position="177"/>
        <end position="193"/>
    </location>
</feature>
<keyword evidence="3" id="KW-1185">Reference proteome</keyword>
<keyword evidence="1" id="KW-1133">Transmembrane helix</keyword>